<dbReference type="Proteomes" id="UP000789508">
    <property type="component" value="Unassembled WGS sequence"/>
</dbReference>
<dbReference type="AlphaFoldDB" id="A0A9N9D2T5"/>
<reference evidence="1" key="1">
    <citation type="submission" date="2021-06" db="EMBL/GenBank/DDBJ databases">
        <authorList>
            <person name="Kallberg Y."/>
            <person name="Tangrot J."/>
            <person name="Rosling A."/>
        </authorList>
    </citation>
    <scope>NUCLEOTIDE SEQUENCE</scope>
    <source>
        <strain evidence="1">FL130A</strain>
    </source>
</reference>
<proteinExistence type="predicted"/>
<dbReference type="OrthoDB" id="2396651at2759"/>
<keyword evidence="2" id="KW-1185">Reference proteome</keyword>
<feature type="non-terminal residue" evidence="1">
    <location>
        <position position="1"/>
    </location>
</feature>
<dbReference type="EMBL" id="CAJVPS010006034">
    <property type="protein sequence ID" value="CAG8621158.1"/>
    <property type="molecule type" value="Genomic_DNA"/>
</dbReference>
<comment type="caution">
    <text evidence="1">The sequence shown here is derived from an EMBL/GenBank/DDBJ whole genome shotgun (WGS) entry which is preliminary data.</text>
</comment>
<gene>
    <name evidence="1" type="ORF">ALEPTO_LOCUS8967</name>
</gene>
<accession>A0A9N9D2T5</accession>
<organism evidence="1 2">
    <name type="scientific">Ambispora leptoticha</name>
    <dbReference type="NCBI Taxonomy" id="144679"/>
    <lineage>
        <taxon>Eukaryota</taxon>
        <taxon>Fungi</taxon>
        <taxon>Fungi incertae sedis</taxon>
        <taxon>Mucoromycota</taxon>
        <taxon>Glomeromycotina</taxon>
        <taxon>Glomeromycetes</taxon>
        <taxon>Archaeosporales</taxon>
        <taxon>Ambisporaceae</taxon>
        <taxon>Ambispora</taxon>
    </lineage>
</organism>
<evidence type="ECO:0000313" key="2">
    <source>
        <dbReference type="Proteomes" id="UP000789508"/>
    </source>
</evidence>
<evidence type="ECO:0000313" key="1">
    <source>
        <dbReference type="EMBL" id="CAG8621158.1"/>
    </source>
</evidence>
<protein>
    <submittedName>
        <fullName evidence="1">12643_t:CDS:1</fullName>
    </submittedName>
</protein>
<name>A0A9N9D2T5_9GLOM</name>
<sequence>MDQHVNQFLTVITAIARVTSTIAGFMLPSILAGVIVFNQEPVLCDTGNSLDRLLEASMSLNLLSIIKSCLEPGNLRKIMFIIASILVNRALDIANNCTEDSSYAGSCSSYETATLMVILQLWNTTDDVYLIQSAYQCPESSWSASGNIQKQKQTLMLTHITPGFVKEVHGKAYAIVFHCQRLTYRIERSQLHASADRLAQQWMQATLAALSDAVKENSEVNYDCMM</sequence>